<accession>A0A0H1BBI6</accession>
<reference evidence="3" key="1">
    <citation type="journal article" date="2015" name="PLoS Genet.">
        <title>The dynamic genome and transcriptome of the human fungal pathogen Blastomyces and close relative Emmonsia.</title>
        <authorList>
            <person name="Munoz J.F."/>
            <person name="Gauthier G.M."/>
            <person name="Desjardins C.A."/>
            <person name="Gallo J.E."/>
            <person name="Holder J."/>
            <person name="Sullivan T.D."/>
            <person name="Marty A.J."/>
            <person name="Carmen J.C."/>
            <person name="Chen Z."/>
            <person name="Ding L."/>
            <person name="Gujja S."/>
            <person name="Magrini V."/>
            <person name="Misas E."/>
            <person name="Mitreva M."/>
            <person name="Priest M."/>
            <person name="Saif S."/>
            <person name="Whiston E.A."/>
            <person name="Young S."/>
            <person name="Zeng Q."/>
            <person name="Goldman W.E."/>
            <person name="Mardis E.R."/>
            <person name="Taylor J.W."/>
            <person name="McEwen J.G."/>
            <person name="Clay O.K."/>
            <person name="Klein B.S."/>
            <person name="Cuomo C.A."/>
        </authorList>
    </citation>
    <scope>NUCLEOTIDE SEQUENCE [LARGE SCALE GENOMIC DNA]</scope>
    <source>
        <strain evidence="3">UAMH 139</strain>
    </source>
</reference>
<sequence length="95" mass="10678">MERHRSLEPGAKAGFYSIGHHSSPTRLSCAAKRSGSENQGLSKTRRCYETRGIQRIIEIIPNVHRPPYQPWQSFLVSIFAALLRIIGSPRPIPTP</sequence>
<comment type="caution">
    <text evidence="2">The sequence shown here is derived from an EMBL/GenBank/DDBJ whole genome shotgun (WGS) entry which is preliminary data.</text>
</comment>
<organism evidence="2 3">
    <name type="scientific">Blastomyces silverae</name>
    <dbReference type="NCBI Taxonomy" id="2060906"/>
    <lineage>
        <taxon>Eukaryota</taxon>
        <taxon>Fungi</taxon>
        <taxon>Dikarya</taxon>
        <taxon>Ascomycota</taxon>
        <taxon>Pezizomycotina</taxon>
        <taxon>Eurotiomycetes</taxon>
        <taxon>Eurotiomycetidae</taxon>
        <taxon>Onygenales</taxon>
        <taxon>Ajellomycetaceae</taxon>
        <taxon>Blastomyces</taxon>
    </lineage>
</organism>
<proteinExistence type="predicted"/>
<evidence type="ECO:0000256" key="1">
    <source>
        <dbReference type="SAM" id="MobiDB-lite"/>
    </source>
</evidence>
<gene>
    <name evidence="2" type="ORF">EMPG_16095</name>
</gene>
<name>A0A0H1BBI6_9EURO</name>
<keyword evidence="3" id="KW-1185">Reference proteome</keyword>
<evidence type="ECO:0000313" key="2">
    <source>
        <dbReference type="EMBL" id="KLJ08473.1"/>
    </source>
</evidence>
<feature type="region of interest" description="Disordered" evidence="1">
    <location>
        <begin position="1"/>
        <end position="43"/>
    </location>
</feature>
<protein>
    <submittedName>
        <fullName evidence="2">Uncharacterized protein</fullName>
    </submittedName>
</protein>
<dbReference type="EMBL" id="LDEV01002588">
    <property type="protein sequence ID" value="KLJ08473.1"/>
    <property type="molecule type" value="Genomic_DNA"/>
</dbReference>
<evidence type="ECO:0000313" key="3">
    <source>
        <dbReference type="Proteomes" id="UP000053573"/>
    </source>
</evidence>
<dbReference type="Proteomes" id="UP000053573">
    <property type="component" value="Unassembled WGS sequence"/>
</dbReference>
<dbReference type="AlphaFoldDB" id="A0A0H1BBI6"/>